<feature type="signal peptide" evidence="2">
    <location>
        <begin position="1"/>
        <end position="28"/>
    </location>
</feature>
<gene>
    <name evidence="3" type="ORF">GCM10017667_12390</name>
</gene>
<dbReference type="Proteomes" id="UP000632849">
    <property type="component" value="Unassembled WGS sequence"/>
</dbReference>
<comment type="caution">
    <text evidence="3">The sequence shown here is derived from an EMBL/GenBank/DDBJ whole genome shotgun (WGS) entry which is preliminary data.</text>
</comment>
<evidence type="ECO:0000256" key="2">
    <source>
        <dbReference type="SAM" id="SignalP"/>
    </source>
</evidence>
<evidence type="ECO:0000313" key="4">
    <source>
        <dbReference type="Proteomes" id="UP000632849"/>
    </source>
</evidence>
<reference evidence="3" key="2">
    <citation type="submission" date="2020-09" db="EMBL/GenBank/DDBJ databases">
        <authorList>
            <person name="Sun Q."/>
            <person name="Ohkuma M."/>
        </authorList>
    </citation>
    <scope>NUCLEOTIDE SEQUENCE</scope>
    <source>
        <strain evidence="3">JCM 4122</strain>
    </source>
</reference>
<dbReference type="PROSITE" id="PS51257">
    <property type="entry name" value="PROKAR_LIPOPROTEIN"/>
    <property type="match status" value="1"/>
</dbReference>
<evidence type="ECO:0000256" key="1">
    <source>
        <dbReference type="SAM" id="MobiDB-lite"/>
    </source>
</evidence>
<sequence length="216" mass="22097">MRPRNTPPRLLLFAAGLAALAGCGTVTAADPPPAAPPASVSSASAAPAVDRADLEARARYAQTRLEHVYVTGAEGYTPAPRSAGVVGDDGFQVTYVDGKGGEVTLSTERRPFPAEECVAGPPDGDGCEAEGGGWYRRSGDRHAYLRNENGLRVEVAAPLTVPRDLLRRAAAGAHRADDAELDAVLPRATAPAGPVERGDLPPVGDGAPDNSVGTGG</sequence>
<feature type="region of interest" description="Disordered" evidence="1">
    <location>
        <begin position="173"/>
        <end position="216"/>
    </location>
</feature>
<reference evidence="3" key="1">
    <citation type="journal article" date="2014" name="Int. J. Syst. Evol. Microbiol.">
        <title>Complete genome sequence of Corynebacterium casei LMG S-19264T (=DSM 44701T), isolated from a smear-ripened cheese.</title>
        <authorList>
            <consortium name="US DOE Joint Genome Institute (JGI-PGF)"/>
            <person name="Walter F."/>
            <person name="Albersmeier A."/>
            <person name="Kalinowski J."/>
            <person name="Ruckert C."/>
        </authorList>
    </citation>
    <scope>NUCLEOTIDE SEQUENCE</scope>
    <source>
        <strain evidence="3">JCM 4122</strain>
    </source>
</reference>
<organism evidence="3 4">
    <name type="scientific">Streptomyces filamentosus</name>
    <name type="common">Streptomyces roseosporus</name>
    <dbReference type="NCBI Taxonomy" id="67294"/>
    <lineage>
        <taxon>Bacteria</taxon>
        <taxon>Bacillati</taxon>
        <taxon>Actinomycetota</taxon>
        <taxon>Actinomycetes</taxon>
        <taxon>Kitasatosporales</taxon>
        <taxon>Streptomycetaceae</taxon>
        <taxon>Streptomyces</taxon>
    </lineage>
</organism>
<accession>A0A919EJ72</accession>
<dbReference type="AlphaFoldDB" id="A0A919EJ72"/>
<dbReference type="EMBL" id="BNBE01000001">
    <property type="protein sequence ID" value="GHF85644.1"/>
    <property type="molecule type" value="Genomic_DNA"/>
</dbReference>
<keyword evidence="2" id="KW-0732">Signal</keyword>
<feature type="chain" id="PRO_5036673931" evidence="2">
    <location>
        <begin position="29"/>
        <end position="216"/>
    </location>
</feature>
<protein>
    <submittedName>
        <fullName evidence="3">Membrane protein</fullName>
    </submittedName>
</protein>
<evidence type="ECO:0000313" key="3">
    <source>
        <dbReference type="EMBL" id="GHF85644.1"/>
    </source>
</evidence>
<keyword evidence="4" id="KW-1185">Reference proteome</keyword>
<dbReference type="RefSeq" id="WP_190041000.1">
    <property type="nucleotide sequence ID" value="NZ_BNBE01000001.1"/>
</dbReference>
<proteinExistence type="predicted"/>
<name>A0A919EJ72_STRFL</name>